<reference evidence="1 2" key="1">
    <citation type="submission" date="2016-10" db="EMBL/GenBank/DDBJ databases">
        <authorList>
            <person name="de Groot N.N."/>
        </authorList>
    </citation>
    <scope>NUCLEOTIDE SEQUENCE [LARGE SCALE GENOMIC DNA]</scope>
    <source>
        <strain evidence="1 2">RK1</strain>
    </source>
</reference>
<keyword evidence="2" id="KW-1185">Reference proteome</keyword>
<proteinExistence type="predicted"/>
<sequence length="107" mass="12086">MKETSAQRKAHVGKAAGLSIARQCELVSVSRSSFYYQPVGESSLNLELMRLIDEEYLQHPWLGVPRMTTWLRRERLPGQSQAHRTVVRDHGFVGNGSQAEHIQAGQK</sequence>
<dbReference type="Proteomes" id="UP000198670">
    <property type="component" value="Unassembled WGS sequence"/>
</dbReference>
<dbReference type="STRING" id="1477437.SAMN05444682_10170"/>
<gene>
    <name evidence="1" type="ORF">SAMN05444682_10170</name>
</gene>
<evidence type="ECO:0000313" key="1">
    <source>
        <dbReference type="EMBL" id="SFH74857.1"/>
    </source>
</evidence>
<accession>A0A1I3CK60</accession>
<dbReference type="AlphaFoldDB" id="A0A1I3CK60"/>
<organism evidence="1 2">
    <name type="scientific">Parapedobacter indicus</name>
    <dbReference type="NCBI Taxonomy" id="1477437"/>
    <lineage>
        <taxon>Bacteria</taxon>
        <taxon>Pseudomonadati</taxon>
        <taxon>Bacteroidota</taxon>
        <taxon>Sphingobacteriia</taxon>
        <taxon>Sphingobacteriales</taxon>
        <taxon>Sphingobacteriaceae</taxon>
        <taxon>Parapedobacter</taxon>
    </lineage>
</organism>
<name>A0A1I3CK60_9SPHI</name>
<dbReference type="OrthoDB" id="9815231at2"/>
<protein>
    <submittedName>
        <fullName evidence="1">Uncharacterized protein</fullName>
    </submittedName>
</protein>
<evidence type="ECO:0000313" key="2">
    <source>
        <dbReference type="Proteomes" id="UP000198670"/>
    </source>
</evidence>
<dbReference type="RefSeq" id="WP_090622409.1">
    <property type="nucleotide sequence ID" value="NZ_FOQO01000001.1"/>
</dbReference>
<dbReference type="EMBL" id="FOQO01000001">
    <property type="protein sequence ID" value="SFH74857.1"/>
    <property type="molecule type" value="Genomic_DNA"/>
</dbReference>